<dbReference type="InterPro" id="IPR011050">
    <property type="entry name" value="Pectin_lyase_fold/virulence"/>
</dbReference>
<evidence type="ECO:0000313" key="3">
    <source>
        <dbReference type="EMBL" id="MEK7949495.1"/>
    </source>
</evidence>
<comment type="caution">
    <text evidence="3">The sequence shown here is derived from an EMBL/GenBank/DDBJ whole genome shotgun (WGS) entry which is preliminary data.</text>
</comment>
<evidence type="ECO:0000313" key="4">
    <source>
        <dbReference type="Proteomes" id="UP001371305"/>
    </source>
</evidence>
<sequence length="1342" mass="131457">MKISVFLAPACVLLSPTLHAQVASVASGDWTTATVWSDSTAPAAGKTYQVTSGFTVDSPVGANNSTTTFAGDSLSLQGGGILRLRHTASGGNTTVTINPKPLSLGAGGTLQSYSTSLGNVVRNVPSAIDVGASGSVNFTIQSDNTSAYTNRLNLQGVLSGSANIDLKGVLQGQTGERRTLSVSNAANTLSGNWTVEGTNTTDNARRLFLEAAATNALGSGSVTLNTRSQLRVASAGSIDATGGITLATATSNLQLQNAGGWVNPAAFLTVNGGAVALGTGASSVGSLSGTGGSITGEGPSSALTVNQTTNGTYAGSLTFSAGNGLAFTKGGAADLQLTGAINAAVPITLNNGGLGIGSGTLASLTQNGGSLQLALGTAPTIAGNYTRTAGGIAVQVSSPPDLGTPYTVVTYQGTLTGSPPVTVGGLGGSRLNPAVNYGSGSNSAITVTFSGTAGSLAWKGSPGGTWDVNTSSNWTNGGSPDKFFQFDHVSFTDGATGTTSVVLNDMVTPGSVTFDHSTKSYSLSGSGAISGVTNLVKSGTGTLTLATNNNYTGETVINAGTVQVGSGGTAGSLGTGAVINDGTLAFNRSDAVTIANAISGMGSLSQLGAGTVVLTADNSYTGATTVNAGRTLQVGNGGAAGSLGDTTAVTNNGTITFNRSGTFTVTPPITGSGALIQNGPGTVILAGDAGYTGTTTIAAGTLQVGANDVTGSLLGPVVDHGTLAISRFDDINFANVISGSGSVTHNGSGTLRLTGANTYAGTTGVSGGGTLVLDSTGSSIPAGTGIVLSNGSLDFTNLNLTVPSFTKAPSGGANVYAQPGKTLTVQGSANLLINQGGLNLAIDSFVFNNPIGSFNAVTTASGGSASVNAAVQNNTITAATFGIGNGGPGGSGVSSNASVTLGQANVIHADTIAIGTNQAQSGSCSLLGSGGVGASLAIRGAAGGSTRANMTVGYKTGSDYAGGSATVDVTGEGSTLDALLGTLVIGRHDTGAGNFNNATSGTFAFTGGTLDATAIQLAIAGAPNNKTANGTLTTYGGTIKTGTLTLVQDSGGAMGTANVNLEEAGILEATTVTGQVATNALIHLQNGATFRNTSGSNLTVTGTTLDVPATSTAALAIGAPQQASFDGGSAFKLHYDSSASTCGKLTVSGAVTLGANAVLSLVDDNGAPVAFTVGQKFVLLDYSAGSLTGTFTGLADGGMLAVGSQLFVVDYNDPAYAGKAVTLTVPAANTFTTWSAINAGGEGADGDYDKDGVANAVEYLMGQTGSTFTPNPQVVNGKVTWPKDALALASWAVQTSSNLAAEGQPGGWTNAVVGVADLGTSIEFTLPAGNPKVFARLKVTVP</sequence>
<evidence type="ECO:0000256" key="2">
    <source>
        <dbReference type="SAM" id="SignalP"/>
    </source>
</evidence>
<dbReference type="Pfam" id="PF12951">
    <property type="entry name" value="PATR"/>
    <property type="match status" value="4"/>
</dbReference>
<proteinExistence type="predicted"/>
<dbReference type="EMBL" id="JBBUKT010000001">
    <property type="protein sequence ID" value="MEK7949495.1"/>
    <property type="molecule type" value="Genomic_DNA"/>
</dbReference>
<name>A0ABU9AP63_9BACT</name>
<keyword evidence="1 2" id="KW-0732">Signal</keyword>
<reference evidence="3 4" key="1">
    <citation type="submission" date="2024-04" db="EMBL/GenBank/DDBJ databases">
        <title>Luteolibacter sp. isolated from soil.</title>
        <authorList>
            <person name="An J."/>
        </authorList>
    </citation>
    <scope>NUCLEOTIDE SEQUENCE [LARGE SCALE GENOMIC DNA]</scope>
    <source>
        <strain evidence="3 4">Y139</strain>
    </source>
</reference>
<dbReference type="InterPro" id="IPR013425">
    <property type="entry name" value="Autotrns_rpt"/>
</dbReference>
<dbReference type="RefSeq" id="WP_341402913.1">
    <property type="nucleotide sequence ID" value="NZ_JBBUKT010000001.1"/>
</dbReference>
<keyword evidence="4" id="KW-1185">Reference proteome</keyword>
<protein>
    <submittedName>
        <fullName evidence="3">Autotransporter-associated beta strand repeat-containing protein</fullName>
    </submittedName>
</protein>
<feature type="signal peptide" evidence="2">
    <location>
        <begin position="1"/>
        <end position="20"/>
    </location>
</feature>
<gene>
    <name evidence="3" type="ORF">WKV53_03255</name>
</gene>
<accession>A0ABU9AP63</accession>
<dbReference type="SUPFAM" id="SSF51126">
    <property type="entry name" value="Pectin lyase-like"/>
    <property type="match status" value="1"/>
</dbReference>
<feature type="chain" id="PRO_5047260555" evidence="2">
    <location>
        <begin position="21"/>
        <end position="1342"/>
    </location>
</feature>
<dbReference type="Gene3D" id="2.160.20.20">
    <property type="match status" value="1"/>
</dbReference>
<organism evidence="3 4">
    <name type="scientific">Luteolibacter soli</name>
    <dbReference type="NCBI Taxonomy" id="3135280"/>
    <lineage>
        <taxon>Bacteria</taxon>
        <taxon>Pseudomonadati</taxon>
        <taxon>Verrucomicrobiota</taxon>
        <taxon>Verrucomicrobiia</taxon>
        <taxon>Verrucomicrobiales</taxon>
        <taxon>Verrucomicrobiaceae</taxon>
        <taxon>Luteolibacter</taxon>
    </lineage>
</organism>
<dbReference type="InterPro" id="IPR012332">
    <property type="entry name" value="Autotransporter_pectin_lyase_C"/>
</dbReference>
<dbReference type="NCBIfam" id="TIGR02601">
    <property type="entry name" value="autotrns_rpt"/>
    <property type="match status" value="4"/>
</dbReference>
<evidence type="ECO:0000256" key="1">
    <source>
        <dbReference type="ARBA" id="ARBA00022729"/>
    </source>
</evidence>
<dbReference type="Proteomes" id="UP001371305">
    <property type="component" value="Unassembled WGS sequence"/>
</dbReference>